<evidence type="ECO:0000313" key="2">
    <source>
        <dbReference type="Proteomes" id="UP000823775"/>
    </source>
</evidence>
<keyword evidence="2" id="KW-1185">Reference proteome</keyword>
<reference evidence="1 2" key="1">
    <citation type="journal article" date="2021" name="BMC Genomics">
        <title>Datura genome reveals duplications of psychoactive alkaloid biosynthetic genes and high mutation rate following tissue culture.</title>
        <authorList>
            <person name="Rajewski A."/>
            <person name="Carter-House D."/>
            <person name="Stajich J."/>
            <person name="Litt A."/>
        </authorList>
    </citation>
    <scope>NUCLEOTIDE SEQUENCE [LARGE SCALE GENOMIC DNA]</scope>
    <source>
        <strain evidence="1">AR-01</strain>
    </source>
</reference>
<name>A0ABS8T0R5_DATST</name>
<dbReference type="EMBL" id="JACEIK010001002">
    <property type="protein sequence ID" value="MCD7464921.1"/>
    <property type="molecule type" value="Genomic_DNA"/>
</dbReference>
<evidence type="ECO:0000313" key="1">
    <source>
        <dbReference type="EMBL" id="MCD7464921.1"/>
    </source>
</evidence>
<comment type="caution">
    <text evidence="1">The sequence shown here is derived from an EMBL/GenBank/DDBJ whole genome shotgun (WGS) entry which is preliminary data.</text>
</comment>
<sequence>MYQQYRRRNCEILVETHESPLSHKLRLNAGAGQWPEVSNPHLHFSLYLSGLTGNSKGLMVESWKCKIGGEVGYWE</sequence>
<feature type="non-terminal residue" evidence="1">
    <location>
        <position position="75"/>
    </location>
</feature>
<gene>
    <name evidence="1" type="ORF">HAX54_000200</name>
</gene>
<organism evidence="1 2">
    <name type="scientific">Datura stramonium</name>
    <name type="common">Jimsonweed</name>
    <name type="synonym">Common thornapple</name>
    <dbReference type="NCBI Taxonomy" id="4076"/>
    <lineage>
        <taxon>Eukaryota</taxon>
        <taxon>Viridiplantae</taxon>
        <taxon>Streptophyta</taxon>
        <taxon>Embryophyta</taxon>
        <taxon>Tracheophyta</taxon>
        <taxon>Spermatophyta</taxon>
        <taxon>Magnoliopsida</taxon>
        <taxon>eudicotyledons</taxon>
        <taxon>Gunneridae</taxon>
        <taxon>Pentapetalae</taxon>
        <taxon>asterids</taxon>
        <taxon>lamiids</taxon>
        <taxon>Solanales</taxon>
        <taxon>Solanaceae</taxon>
        <taxon>Solanoideae</taxon>
        <taxon>Datureae</taxon>
        <taxon>Datura</taxon>
    </lineage>
</organism>
<accession>A0ABS8T0R5</accession>
<dbReference type="Proteomes" id="UP000823775">
    <property type="component" value="Unassembled WGS sequence"/>
</dbReference>
<protein>
    <submittedName>
        <fullName evidence="1">Uncharacterized protein</fullName>
    </submittedName>
</protein>
<proteinExistence type="predicted"/>